<organism evidence="2 3">
    <name type="scientific">Orenia marismortui</name>
    <dbReference type="NCBI Taxonomy" id="46469"/>
    <lineage>
        <taxon>Bacteria</taxon>
        <taxon>Bacillati</taxon>
        <taxon>Bacillota</taxon>
        <taxon>Clostridia</taxon>
        <taxon>Halanaerobiales</taxon>
        <taxon>Halobacteroidaceae</taxon>
        <taxon>Orenia</taxon>
    </lineage>
</organism>
<dbReference type="AlphaFoldDB" id="A0A4V3GYK3"/>
<dbReference type="PROSITE" id="PS00409">
    <property type="entry name" value="PROKAR_NTER_METHYL"/>
    <property type="match status" value="1"/>
</dbReference>
<protein>
    <submittedName>
        <fullName evidence="2">Prepilin-type N-terminal cleavage/methylation domain-containing protein</fullName>
    </submittedName>
</protein>
<sequence length="593" mass="67698">MSKKAYLNGEGFTLIEVIIAIAIVGIVTTAAYNFLISSNKIFHNEDKKASAQNDLQIVSKFIETQLKYAKQIEVLNNANNIQHDQFSYITLDNTKHKISYFPMNRLNAEVEEEVVNSDKFKGNYDFDLSFKVSQDKPRLLSYTVSINELNLSLSSAITSPNLENDIRYPSSSDREGVVVAYEPLYGIGDSIYDKLGWNKFWTEMVSEVYQDEEDSGASGGFKFESSADGTDLSLNITGGEGLPKGGMIFKEIRDDHFEDIPANIDSYSIEVDAINRDTGKGGYGILLRGFYDTETQKDFGYMFQFDPGAHGFVLRRIKNGDHFNTANIGVNAYRPSSGLTSHDGLYGAEYTPYDIANESFTWDSGERWWRRVSETWSNKWWQRYKTKIKVQTQPGGDLIVRAQLEDKDGNKSEEMWFGDFGEIKLNGTVFKGRKLDWDFFSRSNELPGDFLAIRAWDRSGAAHNTDFYEISLEGAEPGVMDLENNYYDKELKLIFDENLNNLENYKTDEVINKLNEDLIIKDLYGNKHEIFNIEFSYDDRELVIILEDSISSGSIEYYPSEEEITTKEGEQVKVNGILFDNQGNEVNEFNREF</sequence>
<keyword evidence="1" id="KW-1133">Transmembrane helix</keyword>
<dbReference type="RefSeq" id="WP_134115294.1">
    <property type="nucleotide sequence ID" value="NZ_SOEG01000004.1"/>
</dbReference>
<accession>A0A4V3GYK3</accession>
<dbReference type="InterPro" id="IPR012902">
    <property type="entry name" value="N_methyl_site"/>
</dbReference>
<proteinExistence type="predicted"/>
<evidence type="ECO:0000313" key="2">
    <source>
        <dbReference type="EMBL" id="TDX53031.1"/>
    </source>
</evidence>
<evidence type="ECO:0000256" key="1">
    <source>
        <dbReference type="SAM" id="Phobius"/>
    </source>
</evidence>
<name>A0A4V3GYK3_9FIRM</name>
<dbReference type="SUPFAM" id="SSF54523">
    <property type="entry name" value="Pili subunits"/>
    <property type="match status" value="1"/>
</dbReference>
<comment type="caution">
    <text evidence="2">The sequence shown here is derived from an EMBL/GenBank/DDBJ whole genome shotgun (WGS) entry which is preliminary data.</text>
</comment>
<dbReference type="Gene3D" id="3.30.700.10">
    <property type="entry name" value="Glycoprotein, Type 4 Pilin"/>
    <property type="match status" value="1"/>
</dbReference>
<dbReference type="InterPro" id="IPR045584">
    <property type="entry name" value="Pilin-like"/>
</dbReference>
<dbReference type="Proteomes" id="UP000295832">
    <property type="component" value="Unassembled WGS sequence"/>
</dbReference>
<reference evidence="2 3" key="1">
    <citation type="submission" date="2019-03" db="EMBL/GenBank/DDBJ databases">
        <title>Subsurface microbial communities from deep shales in Ohio and West Virginia, USA.</title>
        <authorList>
            <person name="Wrighton K."/>
        </authorList>
    </citation>
    <scope>NUCLEOTIDE SEQUENCE [LARGE SCALE GENOMIC DNA]</scope>
    <source>
        <strain evidence="2 3">MSL 6dP</strain>
    </source>
</reference>
<evidence type="ECO:0000313" key="3">
    <source>
        <dbReference type="Proteomes" id="UP000295832"/>
    </source>
</evidence>
<gene>
    <name evidence="2" type="ORF">C7959_104161</name>
</gene>
<keyword evidence="3" id="KW-1185">Reference proteome</keyword>
<keyword evidence="1" id="KW-0472">Membrane</keyword>
<dbReference type="NCBIfam" id="TIGR02532">
    <property type="entry name" value="IV_pilin_GFxxxE"/>
    <property type="match status" value="1"/>
</dbReference>
<dbReference type="Pfam" id="PF07963">
    <property type="entry name" value="N_methyl"/>
    <property type="match status" value="1"/>
</dbReference>
<feature type="transmembrane region" description="Helical" evidence="1">
    <location>
        <begin position="12"/>
        <end position="35"/>
    </location>
</feature>
<dbReference type="EMBL" id="SOEG01000004">
    <property type="protein sequence ID" value="TDX53031.1"/>
    <property type="molecule type" value="Genomic_DNA"/>
</dbReference>
<keyword evidence="1" id="KW-0812">Transmembrane</keyword>